<comment type="caution">
    <text evidence="1">The sequence shown here is derived from an EMBL/GenBank/DDBJ whole genome shotgun (WGS) entry which is preliminary data.</text>
</comment>
<reference evidence="1" key="1">
    <citation type="submission" date="2021-02" db="EMBL/GenBank/DDBJ databases">
        <authorList>
            <person name="Dougan E. K."/>
            <person name="Rhodes N."/>
            <person name="Thang M."/>
            <person name="Chan C."/>
        </authorList>
    </citation>
    <scope>NUCLEOTIDE SEQUENCE</scope>
</reference>
<feature type="non-terminal residue" evidence="1">
    <location>
        <position position="116"/>
    </location>
</feature>
<organism evidence="1 2">
    <name type="scientific">Polarella glacialis</name>
    <name type="common">Dinoflagellate</name>
    <dbReference type="NCBI Taxonomy" id="89957"/>
    <lineage>
        <taxon>Eukaryota</taxon>
        <taxon>Sar</taxon>
        <taxon>Alveolata</taxon>
        <taxon>Dinophyceae</taxon>
        <taxon>Suessiales</taxon>
        <taxon>Suessiaceae</taxon>
        <taxon>Polarella</taxon>
    </lineage>
</organism>
<name>A0A813IR61_POLGL</name>
<protein>
    <submittedName>
        <fullName evidence="1">Uncharacterized protein</fullName>
    </submittedName>
</protein>
<evidence type="ECO:0000313" key="2">
    <source>
        <dbReference type="Proteomes" id="UP000626109"/>
    </source>
</evidence>
<sequence>VKLEMRDLLGALQFVEVAQVTPQLGPTGSARLRGDALLVQADVLFTLLASNQKDQLACKRLLKEILEVLLAASEQFEAVAELNSLRRCHYLLARTFHQTGNTQCRDQHARSFRKLS</sequence>
<evidence type="ECO:0000313" key="1">
    <source>
        <dbReference type="EMBL" id="CAE8653551.1"/>
    </source>
</evidence>
<proteinExistence type="predicted"/>
<dbReference type="EMBL" id="CAJNNW010011749">
    <property type="protein sequence ID" value="CAE8653551.1"/>
    <property type="molecule type" value="Genomic_DNA"/>
</dbReference>
<gene>
    <name evidence="1" type="ORF">PGLA2088_LOCUS10464</name>
</gene>
<accession>A0A813IR61</accession>
<dbReference type="Proteomes" id="UP000626109">
    <property type="component" value="Unassembled WGS sequence"/>
</dbReference>
<feature type="non-terminal residue" evidence="1">
    <location>
        <position position="1"/>
    </location>
</feature>
<dbReference type="AlphaFoldDB" id="A0A813IR61"/>